<dbReference type="EMBL" id="BSTI01000003">
    <property type="protein sequence ID" value="GLY64966.1"/>
    <property type="molecule type" value="Genomic_DNA"/>
</dbReference>
<accession>A0A9W6QY74</accession>
<evidence type="ECO:0000313" key="2">
    <source>
        <dbReference type="EMBL" id="GLY64966.1"/>
    </source>
</evidence>
<evidence type="ECO:0000256" key="1">
    <source>
        <dbReference type="SAM" id="MobiDB-lite"/>
    </source>
</evidence>
<sequence length="143" mass="15720">MPTSCPTWHWVNTKDYPGVLAQVYVHVPIDAALGITNTGCELEGHGPIPSEIARQIMADPNSVWRKITCDPASGAVLDVGRTRYRPPAALDELIRVRDRTCRAPGCHRPAQRSDIDHHHDYHRGKTATPPNTTSTAYADDTTA</sequence>
<feature type="region of interest" description="Disordered" evidence="1">
    <location>
        <begin position="104"/>
        <end position="143"/>
    </location>
</feature>
<feature type="compositionally biased region" description="Low complexity" evidence="1">
    <location>
        <begin position="132"/>
        <end position="143"/>
    </location>
</feature>
<gene>
    <name evidence="2" type="ORF">Atai01_15850</name>
</gene>
<name>A0A9W6QY74_9PSEU</name>
<comment type="caution">
    <text evidence="2">The sequence shown here is derived from an EMBL/GenBank/DDBJ whole genome shotgun (WGS) entry which is preliminary data.</text>
</comment>
<dbReference type="AlphaFoldDB" id="A0A9W6QY74"/>
<proteinExistence type="predicted"/>
<protein>
    <recommendedName>
        <fullName evidence="4">DUF222 domain-containing protein</fullName>
    </recommendedName>
</protein>
<evidence type="ECO:0008006" key="4">
    <source>
        <dbReference type="Google" id="ProtNLM"/>
    </source>
</evidence>
<organism evidence="2 3">
    <name type="scientific">Amycolatopsis taiwanensis</name>
    <dbReference type="NCBI Taxonomy" id="342230"/>
    <lineage>
        <taxon>Bacteria</taxon>
        <taxon>Bacillati</taxon>
        <taxon>Actinomycetota</taxon>
        <taxon>Actinomycetes</taxon>
        <taxon>Pseudonocardiales</taxon>
        <taxon>Pseudonocardiaceae</taxon>
        <taxon>Amycolatopsis</taxon>
    </lineage>
</organism>
<evidence type="ECO:0000313" key="3">
    <source>
        <dbReference type="Proteomes" id="UP001165136"/>
    </source>
</evidence>
<dbReference type="Proteomes" id="UP001165136">
    <property type="component" value="Unassembled WGS sequence"/>
</dbReference>
<reference evidence="2" key="1">
    <citation type="submission" date="2023-03" db="EMBL/GenBank/DDBJ databases">
        <title>Amycolatopsis taiwanensis NBRC 103393.</title>
        <authorList>
            <person name="Ichikawa N."/>
            <person name="Sato H."/>
            <person name="Tonouchi N."/>
        </authorList>
    </citation>
    <scope>NUCLEOTIDE SEQUENCE</scope>
    <source>
        <strain evidence="2">NBRC 103393</strain>
    </source>
</reference>
<keyword evidence="3" id="KW-1185">Reference proteome</keyword>